<dbReference type="PANTHER" id="PTHR11920">
    <property type="entry name" value="GUANYLYL CYCLASE"/>
    <property type="match status" value="1"/>
</dbReference>
<keyword evidence="2 8" id="KW-0812">Transmembrane</keyword>
<organism evidence="10 11">
    <name type="scientific">Seminavis robusta</name>
    <dbReference type="NCBI Taxonomy" id="568900"/>
    <lineage>
        <taxon>Eukaryota</taxon>
        <taxon>Sar</taxon>
        <taxon>Stramenopiles</taxon>
        <taxon>Ochrophyta</taxon>
        <taxon>Bacillariophyta</taxon>
        <taxon>Bacillariophyceae</taxon>
        <taxon>Bacillariophycidae</taxon>
        <taxon>Naviculales</taxon>
        <taxon>Naviculaceae</taxon>
        <taxon>Seminavis</taxon>
    </lineage>
</organism>
<keyword evidence="5 8" id="KW-0472">Membrane</keyword>
<keyword evidence="4 8" id="KW-1133">Transmembrane helix</keyword>
<dbReference type="OrthoDB" id="6147412at2759"/>
<feature type="compositionally biased region" description="Low complexity" evidence="7">
    <location>
        <begin position="739"/>
        <end position="757"/>
    </location>
</feature>
<dbReference type="Pfam" id="PF00211">
    <property type="entry name" value="Guanylate_cyc"/>
    <property type="match status" value="1"/>
</dbReference>
<name>A0A9N8HHM7_9STRA</name>
<dbReference type="GO" id="GO:0000166">
    <property type="term" value="F:nucleotide binding"/>
    <property type="evidence" value="ECO:0007669"/>
    <property type="project" value="UniProtKB-KW"/>
</dbReference>
<evidence type="ECO:0000256" key="4">
    <source>
        <dbReference type="ARBA" id="ARBA00022989"/>
    </source>
</evidence>
<dbReference type="GO" id="GO:0004016">
    <property type="term" value="F:adenylate cyclase activity"/>
    <property type="evidence" value="ECO:0007669"/>
    <property type="project" value="TreeGrafter"/>
</dbReference>
<evidence type="ECO:0000256" key="2">
    <source>
        <dbReference type="ARBA" id="ARBA00022692"/>
    </source>
</evidence>
<dbReference type="GO" id="GO:0007168">
    <property type="term" value="P:receptor guanylyl cyclase signaling pathway"/>
    <property type="evidence" value="ECO:0007669"/>
    <property type="project" value="TreeGrafter"/>
</dbReference>
<dbReference type="PROSITE" id="PS50125">
    <property type="entry name" value="GUANYLATE_CYCLASE_2"/>
    <property type="match status" value="1"/>
</dbReference>
<evidence type="ECO:0000256" key="1">
    <source>
        <dbReference type="ARBA" id="ARBA00004370"/>
    </source>
</evidence>
<dbReference type="InterPro" id="IPR029787">
    <property type="entry name" value="Nucleotide_cyclase"/>
</dbReference>
<dbReference type="GO" id="GO:0005886">
    <property type="term" value="C:plasma membrane"/>
    <property type="evidence" value="ECO:0007669"/>
    <property type="project" value="TreeGrafter"/>
</dbReference>
<keyword evidence="6" id="KW-0456">Lyase</keyword>
<feature type="transmembrane region" description="Helical" evidence="8">
    <location>
        <begin position="49"/>
        <end position="70"/>
    </location>
</feature>
<evidence type="ECO:0000256" key="6">
    <source>
        <dbReference type="ARBA" id="ARBA00023239"/>
    </source>
</evidence>
<feature type="transmembrane region" description="Helical" evidence="8">
    <location>
        <begin position="445"/>
        <end position="468"/>
    </location>
</feature>
<dbReference type="Proteomes" id="UP001153069">
    <property type="component" value="Unassembled WGS sequence"/>
</dbReference>
<feature type="region of interest" description="Disordered" evidence="7">
    <location>
        <begin position="734"/>
        <end position="787"/>
    </location>
</feature>
<evidence type="ECO:0000256" key="3">
    <source>
        <dbReference type="ARBA" id="ARBA00022741"/>
    </source>
</evidence>
<evidence type="ECO:0000313" key="10">
    <source>
        <dbReference type="EMBL" id="CAB9514331.1"/>
    </source>
</evidence>
<comment type="caution">
    <text evidence="10">The sequence shown here is derived from an EMBL/GenBank/DDBJ whole genome shotgun (WGS) entry which is preliminary data.</text>
</comment>
<dbReference type="InterPro" id="IPR050401">
    <property type="entry name" value="Cyclic_nucleotide_synthase"/>
</dbReference>
<dbReference type="EMBL" id="CAICTM010000646">
    <property type="protein sequence ID" value="CAB9514331.1"/>
    <property type="molecule type" value="Genomic_DNA"/>
</dbReference>
<reference evidence="10" key="1">
    <citation type="submission" date="2020-06" db="EMBL/GenBank/DDBJ databases">
        <authorList>
            <consortium name="Plant Systems Biology data submission"/>
        </authorList>
    </citation>
    <scope>NUCLEOTIDE SEQUENCE</scope>
    <source>
        <strain evidence="10">D6</strain>
    </source>
</reference>
<dbReference type="Gene3D" id="3.30.70.1230">
    <property type="entry name" value="Nucleotide cyclase"/>
    <property type="match status" value="1"/>
</dbReference>
<sequence>MLAPQVEEESGFLDESHSMASHAAANRHSLDERVSIGTKESKAVCRMRMLLILVLVSVATLVSVGVFWYIRNKELEDFETEYYHHAHKLTTAFRANAARRVAAVESFATSITSLAKQADMTWPNVTIQDYEARASYVLELAAVMSIIFLPVVTNETREGWEAYSKETQGWLNASLAYQEPRLPADLNMTEQQLNLKAIEAPPIGIVEGPEIRPFIFQFNITDGWQRDPGPGPIYVPWWQWSPVFPTRSLQNYDTLSHPFRRVHVTAALRTKEPLINRATNFGEIEERGKMAALNLWLARRTGARDFKYEKGPVSDLYVPVFKDIDVDPNSTKNDREVGGLLTSYVWWQIYFQDILPENAQGVMAILENTCNQTYSYLIHGEEPHFIGAGDLHDTKYDDFVVSTGYNAFLGGSANPHDLEPGQCSYQVRVYPTQELEDTFTSNNPLYFTLLVLSVFLFTSLVFIVYDAVVEKRQTVVLKQAVQSTEVVQQLFPSTVRDRLFEEEKEKAPDLDKLMSSGELEGIDEKTAIANLHHNCTVLFADLAGFTKWSSSRDPKHVFTLLETLYGLFDKTAKRRGVFKVETIGDCYLAVTGIPRPQKDHAKIMVRFAAECMEAMNQVIHAKLLRTLGEDTADLQMRVGLHSGSVTAGVLRGDRARFQLFGDTVNTASRMESNGLPGKIQASADTADVLRAGGKGAWLTERAGGVEAKGKGRVRTFWVSPAVDPGTSGSVSTFHTNMQAPTSTASGVSATSGMSTASDHSGDQSGVPSNVGANVNVNDSSEKSGFEC</sequence>
<dbReference type="GO" id="GO:0035556">
    <property type="term" value="P:intracellular signal transduction"/>
    <property type="evidence" value="ECO:0007669"/>
    <property type="project" value="InterPro"/>
</dbReference>
<evidence type="ECO:0000313" key="11">
    <source>
        <dbReference type="Proteomes" id="UP001153069"/>
    </source>
</evidence>
<dbReference type="SUPFAM" id="SSF55073">
    <property type="entry name" value="Nucleotide cyclase"/>
    <property type="match status" value="1"/>
</dbReference>
<keyword evidence="11" id="KW-1185">Reference proteome</keyword>
<evidence type="ECO:0000256" key="7">
    <source>
        <dbReference type="SAM" id="MobiDB-lite"/>
    </source>
</evidence>
<protein>
    <submittedName>
        <fullName evidence="10">Receptor-type guanylate cyclase gcy</fullName>
    </submittedName>
</protein>
<keyword evidence="10" id="KW-0675">Receptor</keyword>
<evidence type="ECO:0000259" key="9">
    <source>
        <dbReference type="PROSITE" id="PS50125"/>
    </source>
</evidence>
<dbReference type="GO" id="GO:0001653">
    <property type="term" value="F:peptide receptor activity"/>
    <property type="evidence" value="ECO:0007669"/>
    <property type="project" value="TreeGrafter"/>
</dbReference>
<proteinExistence type="predicted"/>
<dbReference type="SMART" id="SM00044">
    <property type="entry name" value="CYCc"/>
    <property type="match status" value="1"/>
</dbReference>
<dbReference type="GO" id="GO:0004383">
    <property type="term" value="F:guanylate cyclase activity"/>
    <property type="evidence" value="ECO:0007669"/>
    <property type="project" value="TreeGrafter"/>
</dbReference>
<feature type="domain" description="Guanylate cyclase" evidence="9">
    <location>
        <begin position="536"/>
        <end position="671"/>
    </location>
</feature>
<dbReference type="AlphaFoldDB" id="A0A9N8HHM7"/>
<dbReference type="CDD" id="cd07302">
    <property type="entry name" value="CHD"/>
    <property type="match status" value="1"/>
</dbReference>
<gene>
    <name evidence="10" type="ORF">SEMRO_647_G180890.1</name>
</gene>
<dbReference type="PANTHER" id="PTHR11920:SF335">
    <property type="entry name" value="GUANYLATE CYCLASE"/>
    <property type="match status" value="1"/>
</dbReference>
<evidence type="ECO:0000256" key="5">
    <source>
        <dbReference type="ARBA" id="ARBA00023136"/>
    </source>
</evidence>
<dbReference type="InterPro" id="IPR001054">
    <property type="entry name" value="A/G_cyclase"/>
</dbReference>
<comment type="subcellular location">
    <subcellularLocation>
        <location evidence="1">Membrane</location>
    </subcellularLocation>
</comment>
<accession>A0A9N8HHM7</accession>
<keyword evidence="3" id="KW-0547">Nucleotide-binding</keyword>
<feature type="compositionally biased region" description="Polar residues" evidence="7">
    <location>
        <begin position="762"/>
        <end position="778"/>
    </location>
</feature>
<evidence type="ECO:0000256" key="8">
    <source>
        <dbReference type="SAM" id="Phobius"/>
    </source>
</evidence>